<keyword evidence="2 3" id="KW-0663">Pyridoxal phosphate</keyword>
<dbReference type="InterPro" id="IPR015421">
    <property type="entry name" value="PyrdxlP-dep_Trfase_major"/>
</dbReference>
<dbReference type="Pfam" id="PF00202">
    <property type="entry name" value="Aminotran_3"/>
    <property type="match status" value="1"/>
</dbReference>
<dbReference type="InterPro" id="IPR005814">
    <property type="entry name" value="Aminotrans_3"/>
</dbReference>
<reference evidence="5 6" key="1">
    <citation type="journal article" date="2019" name="Int. J. Syst. Evol. Microbiol.">
        <title>The Global Catalogue of Microorganisms (GCM) 10K type strain sequencing project: providing services to taxonomists for standard genome sequencing and annotation.</title>
        <authorList>
            <consortium name="The Broad Institute Genomics Platform"/>
            <consortium name="The Broad Institute Genome Sequencing Center for Infectious Disease"/>
            <person name="Wu L."/>
            <person name="Ma J."/>
        </authorList>
    </citation>
    <scope>NUCLEOTIDE SEQUENCE [LARGE SCALE GENOMIC DNA]</scope>
    <source>
        <strain evidence="5 6">PSR21</strain>
    </source>
</reference>
<dbReference type="AlphaFoldDB" id="A0ABD6AG59"/>
<keyword evidence="6" id="KW-1185">Reference proteome</keyword>
<dbReference type="GeneID" id="79317860"/>
<evidence type="ECO:0000313" key="6">
    <source>
        <dbReference type="Proteomes" id="UP001596547"/>
    </source>
</evidence>
<dbReference type="Gene3D" id="3.90.1150.10">
    <property type="entry name" value="Aspartate Aminotransferase, domain 1"/>
    <property type="match status" value="1"/>
</dbReference>
<comment type="caution">
    <text evidence="5">The sequence shown here is derived from an EMBL/GenBank/DDBJ whole genome shotgun (WGS) entry which is preliminary data.</text>
</comment>
<dbReference type="InterPro" id="IPR015422">
    <property type="entry name" value="PyrdxlP-dep_Trfase_small"/>
</dbReference>
<dbReference type="Gene3D" id="3.40.640.10">
    <property type="entry name" value="Type I PLP-dependent aspartate aminotransferase-like (Major domain)"/>
    <property type="match status" value="1"/>
</dbReference>
<comment type="similarity">
    <text evidence="1 3">Belongs to the class-III pyridoxal-phosphate-dependent aminotransferase family.</text>
</comment>
<name>A0ABD6AG59_9EURY</name>
<keyword evidence="5" id="KW-0032">Aminotransferase</keyword>
<organism evidence="5 6">
    <name type="scientific">Halomarina halobia</name>
    <dbReference type="NCBI Taxonomy" id="3033386"/>
    <lineage>
        <taxon>Archaea</taxon>
        <taxon>Methanobacteriati</taxon>
        <taxon>Methanobacteriota</taxon>
        <taxon>Stenosarchaea group</taxon>
        <taxon>Halobacteria</taxon>
        <taxon>Halobacteriales</taxon>
        <taxon>Natronomonadaceae</taxon>
        <taxon>Halomarina</taxon>
    </lineage>
</organism>
<dbReference type="CDD" id="cd00610">
    <property type="entry name" value="OAT_like"/>
    <property type="match status" value="1"/>
</dbReference>
<feature type="region of interest" description="Disordered" evidence="4">
    <location>
        <begin position="1"/>
        <end position="25"/>
    </location>
</feature>
<gene>
    <name evidence="5" type="ORF">ACFQPE_19460</name>
</gene>
<dbReference type="Proteomes" id="UP001596547">
    <property type="component" value="Unassembled WGS sequence"/>
</dbReference>
<sequence>MSGKPPEMQADTQAIPHWYSPKSETPTIIDGEGATVYDDEGKEYLDFVSQLYCCNAGHDNEAIIDAMEEQARRIPYVSSAKHNDTRSELARKLAEIAPGSLSDVYFSISGSEANESAIQIARDVQDAPKVLTRWQSYHGGTYGAGGLTGDPSTRATVERFAATTGTGKFLPPLPKAFDADSPRELAEMAADHVEFVIQNEGPDSVAAILTEPIGGTSGAYPAPPGYFERLREICDQYDILLISDEVITGFGRCGDWFGISTEDVDPDMITFAKGVTSAYVPLAGVIVDEGIGQHVQENGHELGQTFAGHPVACAAGCAALKEYDDGLIANVREHEPYLEERLRELEASHGVVSEVRGRGFLWSVVFADPVTDDPFVHPWVDHDSDNPVADVRKEATDRGIMFGSGRPDVQVLVAPPFSVGQVEIDEAIEVLDTAIETVFG</sequence>
<protein>
    <submittedName>
        <fullName evidence="5">Aspartate aminotransferase family protein</fullName>
    </submittedName>
</protein>
<evidence type="ECO:0000256" key="4">
    <source>
        <dbReference type="SAM" id="MobiDB-lite"/>
    </source>
</evidence>
<dbReference type="RefSeq" id="WP_276306207.1">
    <property type="nucleotide sequence ID" value="NZ_CP119993.1"/>
</dbReference>
<dbReference type="InterPro" id="IPR049704">
    <property type="entry name" value="Aminotrans_3_PPA_site"/>
</dbReference>
<dbReference type="EMBL" id="JBHTBF010000003">
    <property type="protein sequence ID" value="MFC7318954.1"/>
    <property type="molecule type" value="Genomic_DNA"/>
</dbReference>
<dbReference type="PROSITE" id="PS00600">
    <property type="entry name" value="AA_TRANSFER_CLASS_3"/>
    <property type="match status" value="1"/>
</dbReference>
<dbReference type="GO" id="GO:0008483">
    <property type="term" value="F:transaminase activity"/>
    <property type="evidence" value="ECO:0007669"/>
    <property type="project" value="UniProtKB-KW"/>
</dbReference>
<evidence type="ECO:0000256" key="2">
    <source>
        <dbReference type="ARBA" id="ARBA00022898"/>
    </source>
</evidence>
<keyword evidence="5" id="KW-0808">Transferase</keyword>
<evidence type="ECO:0000256" key="3">
    <source>
        <dbReference type="RuleBase" id="RU003560"/>
    </source>
</evidence>
<dbReference type="PANTHER" id="PTHR43094">
    <property type="entry name" value="AMINOTRANSFERASE"/>
    <property type="match status" value="1"/>
</dbReference>
<proteinExistence type="inferred from homology"/>
<dbReference type="InterPro" id="IPR015424">
    <property type="entry name" value="PyrdxlP-dep_Trfase"/>
</dbReference>
<dbReference type="PANTHER" id="PTHR43094:SF1">
    <property type="entry name" value="AMINOTRANSFERASE CLASS-III"/>
    <property type="match status" value="1"/>
</dbReference>
<accession>A0ABD6AG59</accession>
<dbReference type="SUPFAM" id="SSF53383">
    <property type="entry name" value="PLP-dependent transferases"/>
    <property type="match status" value="1"/>
</dbReference>
<evidence type="ECO:0000313" key="5">
    <source>
        <dbReference type="EMBL" id="MFC7318954.1"/>
    </source>
</evidence>
<evidence type="ECO:0000256" key="1">
    <source>
        <dbReference type="ARBA" id="ARBA00008954"/>
    </source>
</evidence>